<dbReference type="Gene3D" id="3.40.50.450">
    <property type="match status" value="1"/>
</dbReference>
<evidence type="ECO:0000313" key="2">
    <source>
        <dbReference type="Proteomes" id="UP001524502"/>
    </source>
</evidence>
<name>A0ABT1RLR9_9FIRM</name>
<dbReference type="Proteomes" id="UP001524502">
    <property type="component" value="Unassembled WGS sequence"/>
</dbReference>
<sequence>MKYTCFVISPIGEEGSDIRQHADDLFEMVIGTALQKYDLDIIRADRLSTIASITSEIIKLIQEADLCIVDITGQNANVMYECGRRHETGKPTILMAKNGEKLPFDINIMRTIFFELDTPRNVHKAMSTLQEFVDRIYKEGFSSNASGESLSTVIEVLNRIERKVNLITSKSSEVTLDTLRENDFGELDPREVLVIALKQRNLPLAESLMSKLEVMMDLDIYYKTVLPSIAALGSIKAVEILEKNIIPVVSTYAEEEQEKIIGSVITAYIKHDLESKGLEVLNDYFENMLNNRSVLGEFRAFLLNQKQRLLFGLGEEKYSEIMEILDEVTKISSNPSYFYNYALVAFDMKKYDLAEQNIVACLRLYQNEQYDDDHVQLALRIFKQNGRESEYNKWREWLKTNAPLKLQLFDLME</sequence>
<keyword evidence="2" id="KW-1185">Reference proteome</keyword>
<gene>
    <name evidence="1" type="ORF">NE619_05205</name>
</gene>
<dbReference type="EMBL" id="JANFXK010000004">
    <property type="protein sequence ID" value="MCQ4636117.1"/>
    <property type="molecule type" value="Genomic_DNA"/>
</dbReference>
<organism evidence="1 2">
    <name type="scientific">Anaerovorax odorimutans</name>
    <dbReference type="NCBI Taxonomy" id="109327"/>
    <lineage>
        <taxon>Bacteria</taxon>
        <taxon>Bacillati</taxon>
        <taxon>Bacillota</taxon>
        <taxon>Clostridia</taxon>
        <taxon>Peptostreptococcales</taxon>
        <taxon>Anaerovoracaceae</taxon>
        <taxon>Anaerovorax</taxon>
    </lineage>
</organism>
<proteinExistence type="predicted"/>
<evidence type="ECO:0000313" key="1">
    <source>
        <dbReference type="EMBL" id="MCQ4636117.1"/>
    </source>
</evidence>
<dbReference type="RefSeq" id="WP_256131303.1">
    <property type="nucleotide sequence ID" value="NZ_JANFXK010000004.1"/>
</dbReference>
<reference evidence="1 2" key="1">
    <citation type="submission" date="2022-06" db="EMBL/GenBank/DDBJ databases">
        <title>Isolation of gut microbiota from human fecal samples.</title>
        <authorList>
            <person name="Pamer E.G."/>
            <person name="Barat B."/>
            <person name="Waligurski E."/>
            <person name="Medina S."/>
            <person name="Paddock L."/>
            <person name="Mostad J."/>
        </authorList>
    </citation>
    <scope>NUCLEOTIDE SEQUENCE [LARGE SCALE GENOMIC DNA]</scope>
    <source>
        <strain evidence="1 2">SL.3.17</strain>
    </source>
</reference>
<protein>
    <recommendedName>
        <fullName evidence="3">Tetratricopeptide repeat protein</fullName>
    </recommendedName>
</protein>
<evidence type="ECO:0008006" key="3">
    <source>
        <dbReference type="Google" id="ProtNLM"/>
    </source>
</evidence>
<comment type="caution">
    <text evidence="1">The sequence shown here is derived from an EMBL/GenBank/DDBJ whole genome shotgun (WGS) entry which is preliminary data.</text>
</comment>
<accession>A0ABT1RLR9</accession>